<dbReference type="FunFam" id="3.40.50.300:FF:000397">
    <property type="entry name" value="Probable ATP-dependent RNA helicase DDX4"/>
    <property type="match status" value="1"/>
</dbReference>
<feature type="region of interest" description="Disordered" evidence="14">
    <location>
        <begin position="113"/>
        <end position="140"/>
    </location>
</feature>
<feature type="region of interest" description="Disordered" evidence="14">
    <location>
        <begin position="708"/>
        <end position="728"/>
    </location>
</feature>
<dbReference type="GO" id="GO:0003724">
    <property type="term" value="F:RNA helicase activity"/>
    <property type="evidence" value="ECO:0007669"/>
    <property type="project" value="UniProtKB-EC"/>
</dbReference>
<gene>
    <name evidence="18" type="ORF">QTO34_014123</name>
</gene>
<keyword evidence="3 13" id="KW-0547">Nucleotide-binding</keyword>
<keyword evidence="8" id="KW-0469">Meiosis</keyword>
<dbReference type="GO" id="GO:0005524">
    <property type="term" value="F:ATP binding"/>
    <property type="evidence" value="ECO:0007669"/>
    <property type="project" value="UniProtKB-KW"/>
</dbReference>
<evidence type="ECO:0000313" key="18">
    <source>
        <dbReference type="EMBL" id="KAK1345410.1"/>
    </source>
</evidence>
<sequence>MEKSVLLEEGPQFRPWDPVSWGAGLTGEELHPESSVRSSVLIYAALTYEMDDGPSRRDPFMRSGFASGRSLGSRDAGESNKRENASTMGGFGVGKGFGNRGFPSNKLEEGDSSGFWRGFQDGNDSEASAPPRRGGRGGFRGCRGGFGLGSPNSECEQDEGRHALAASLDLGDQRLVARAMATFTKAEAGVGEEPDRFLRFFWGLHFQAGGGYKGLNEEVITGSGKNSWKSGTEGAESDDTQGPKVTYVPPAPPEDEDAIFAHYQTGINFDKYDSILVEVSGHDVPPAILTFEEANLCQTLNNNIAKAGYTKLTPVQKYSIPIILAGRDLMACAQTGSGKTAAFLLPILAHMMRDGITASRFRELQEPECIIVAPTRELINQIYLEARKFSFGTCVRAVVIYGGTQFGHSVRQIAQGCNVLCATPGRLMDVISKEKIGLRQVRYLVLDEADRMLDMGFGPEMKKLISCPGMPSKEQRQTLMFSATFPEEIQRMAGEFLKPNYLFVAVGQVGGACTDVQQTVLQVGQYSKREKLVETLRNTGDERTMVFVETKKKADFIATFLCQEKISTTSIHGDREQREREQALGDFRCGKCPVLVATSVAARGLDIENVQHVINFDLPSTIDEYVHRIGRTGRCGNTGRAVSFFDPESDRHLAQPLVKVLSDAQQDVPAWLEEVAFSTYVPGFSGSSRENVFTSVDTRKNYRGKSTLSAAGFSSSPVPNPADDESWD</sequence>
<comment type="caution">
    <text evidence="18">The sequence shown here is derived from an EMBL/GenBank/DDBJ whole genome shotgun (WGS) entry which is preliminary data.</text>
</comment>
<feature type="region of interest" description="Disordered" evidence="14">
    <location>
        <begin position="52"/>
        <end position="94"/>
    </location>
</feature>
<evidence type="ECO:0000256" key="1">
    <source>
        <dbReference type="ARBA" id="ARBA00010132"/>
    </source>
</evidence>
<evidence type="ECO:0000259" key="15">
    <source>
        <dbReference type="PROSITE" id="PS51192"/>
    </source>
</evidence>
<feature type="domain" description="Helicase ATP-binding" evidence="15">
    <location>
        <begin position="320"/>
        <end position="503"/>
    </location>
</feature>
<dbReference type="InterPro" id="IPR001650">
    <property type="entry name" value="Helicase_C-like"/>
</dbReference>
<dbReference type="CDD" id="cd18787">
    <property type="entry name" value="SF2_C_DEAD"/>
    <property type="match status" value="1"/>
</dbReference>
<dbReference type="SUPFAM" id="SSF52540">
    <property type="entry name" value="P-loop containing nucleoside triphosphate hydrolases"/>
    <property type="match status" value="2"/>
</dbReference>
<dbReference type="PROSITE" id="PS51194">
    <property type="entry name" value="HELICASE_CTER"/>
    <property type="match status" value="1"/>
</dbReference>
<dbReference type="InterPro" id="IPR014001">
    <property type="entry name" value="Helicase_ATP-bd"/>
</dbReference>
<evidence type="ECO:0000256" key="9">
    <source>
        <dbReference type="ARBA" id="ARBA00047984"/>
    </source>
</evidence>
<feature type="domain" description="Helicase C-terminal" evidence="16">
    <location>
        <begin position="528"/>
        <end position="676"/>
    </location>
</feature>
<dbReference type="Proteomes" id="UP001177744">
    <property type="component" value="Unassembled WGS sequence"/>
</dbReference>
<dbReference type="GO" id="GO:0051321">
    <property type="term" value="P:meiotic cell cycle"/>
    <property type="evidence" value="ECO:0007669"/>
    <property type="project" value="UniProtKB-KW"/>
</dbReference>
<dbReference type="InterPro" id="IPR027417">
    <property type="entry name" value="P-loop_NTPase"/>
</dbReference>
<dbReference type="CDD" id="cd18052">
    <property type="entry name" value="DEADc_DDX4"/>
    <property type="match status" value="1"/>
</dbReference>
<keyword evidence="4 13" id="KW-0378">Hydrolase</keyword>
<evidence type="ECO:0000313" key="19">
    <source>
        <dbReference type="Proteomes" id="UP001177744"/>
    </source>
</evidence>
<feature type="region of interest" description="Disordered" evidence="14">
    <location>
        <begin position="224"/>
        <end position="244"/>
    </location>
</feature>
<evidence type="ECO:0000256" key="12">
    <source>
        <dbReference type="PROSITE-ProRule" id="PRU00552"/>
    </source>
</evidence>
<dbReference type="InterPro" id="IPR000629">
    <property type="entry name" value="RNA-helicase_DEAD-box_CS"/>
</dbReference>
<organism evidence="18 19">
    <name type="scientific">Cnephaeus nilssonii</name>
    <name type="common">Northern bat</name>
    <name type="synonym">Eptesicus nilssonii</name>
    <dbReference type="NCBI Taxonomy" id="3371016"/>
    <lineage>
        <taxon>Eukaryota</taxon>
        <taxon>Metazoa</taxon>
        <taxon>Chordata</taxon>
        <taxon>Craniata</taxon>
        <taxon>Vertebrata</taxon>
        <taxon>Euteleostomi</taxon>
        <taxon>Mammalia</taxon>
        <taxon>Eutheria</taxon>
        <taxon>Laurasiatheria</taxon>
        <taxon>Chiroptera</taxon>
        <taxon>Yangochiroptera</taxon>
        <taxon>Vespertilionidae</taxon>
        <taxon>Cnephaeus</taxon>
    </lineage>
</organism>
<proteinExistence type="inferred from homology"/>
<evidence type="ECO:0000256" key="6">
    <source>
        <dbReference type="ARBA" id="ARBA00022840"/>
    </source>
</evidence>
<feature type="compositionally biased region" description="Basic and acidic residues" evidence="14">
    <location>
        <begin position="75"/>
        <end position="84"/>
    </location>
</feature>
<accession>A0AA40IAG3</accession>
<evidence type="ECO:0000256" key="2">
    <source>
        <dbReference type="ARBA" id="ARBA00012552"/>
    </source>
</evidence>
<feature type="compositionally biased region" description="Polar residues" evidence="14">
    <location>
        <begin position="708"/>
        <end position="717"/>
    </location>
</feature>
<dbReference type="GO" id="GO:0031047">
    <property type="term" value="P:regulatory ncRNA-mediated gene silencing"/>
    <property type="evidence" value="ECO:0007669"/>
    <property type="project" value="UniProtKB-KW"/>
</dbReference>
<dbReference type="EC" id="3.6.4.13" evidence="2"/>
<name>A0AA40IAG3_CNENI</name>
<evidence type="ECO:0000259" key="16">
    <source>
        <dbReference type="PROSITE" id="PS51194"/>
    </source>
</evidence>
<dbReference type="PROSITE" id="PS51195">
    <property type="entry name" value="Q_MOTIF"/>
    <property type="match status" value="1"/>
</dbReference>
<protein>
    <recommendedName>
        <fullName evidence="2">RNA helicase</fullName>
        <ecNumber evidence="2">3.6.4.13</ecNumber>
    </recommendedName>
    <alternativeName>
        <fullName evidence="11">DEAD box protein 4</fullName>
    </alternativeName>
</protein>
<evidence type="ECO:0000256" key="7">
    <source>
        <dbReference type="ARBA" id="ARBA00023158"/>
    </source>
</evidence>
<dbReference type="InterPro" id="IPR014014">
    <property type="entry name" value="RNA_helicase_DEAD_Q_motif"/>
</dbReference>
<keyword evidence="6 13" id="KW-0067">ATP-binding</keyword>
<evidence type="ECO:0000256" key="14">
    <source>
        <dbReference type="SAM" id="MobiDB-lite"/>
    </source>
</evidence>
<keyword evidence="19" id="KW-1185">Reference proteome</keyword>
<keyword evidence="7" id="KW-0943">RNA-mediated gene silencing</keyword>
<evidence type="ECO:0000256" key="3">
    <source>
        <dbReference type="ARBA" id="ARBA00022741"/>
    </source>
</evidence>
<evidence type="ECO:0000256" key="13">
    <source>
        <dbReference type="RuleBase" id="RU000492"/>
    </source>
</evidence>
<dbReference type="Pfam" id="PF00271">
    <property type="entry name" value="Helicase_C"/>
    <property type="match status" value="1"/>
</dbReference>
<dbReference type="GO" id="GO:0003676">
    <property type="term" value="F:nucleic acid binding"/>
    <property type="evidence" value="ECO:0007669"/>
    <property type="project" value="InterPro"/>
</dbReference>
<comment type="similarity">
    <text evidence="1">Belongs to the DEAD box helicase family. DDX4/VASA subfamily.</text>
</comment>
<dbReference type="SMART" id="SM00487">
    <property type="entry name" value="DEXDc"/>
    <property type="match status" value="1"/>
</dbReference>
<evidence type="ECO:0000256" key="4">
    <source>
        <dbReference type="ARBA" id="ARBA00022801"/>
    </source>
</evidence>
<dbReference type="EMBL" id="JAULJE010000003">
    <property type="protein sequence ID" value="KAK1345410.1"/>
    <property type="molecule type" value="Genomic_DNA"/>
</dbReference>
<dbReference type="SMART" id="SM00490">
    <property type="entry name" value="HELICc"/>
    <property type="match status" value="1"/>
</dbReference>
<evidence type="ECO:0000256" key="8">
    <source>
        <dbReference type="ARBA" id="ARBA00023254"/>
    </source>
</evidence>
<comment type="catalytic activity">
    <reaction evidence="9">
        <text>ATP + H2O = ADP + phosphate + H(+)</text>
        <dbReference type="Rhea" id="RHEA:13065"/>
        <dbReference type="ChEBI" id="CHEBI:15377"/>
        <dbReference type="ChEBI" id="CHEBI:15378"/>
        <dbReference type="ChEBI" id="CHEBI:30616"/>
        <dbReference type="ChEBI" id="CHEBI:43474"/>
        <dbReference type="ChEBI" id="CHEBI:456216"/>
        <dbReference type="EC" id="3.6.4.13"/>
    </reaction>
</comment>
<evidence type="ECO:0000256" key="10">
    <source>
        <dbReference type="ARBA" id="ARBA00065218"/>
    </source>
</evidence>
<keyword evidence="5 13" id="KW-0347">Helicase</keyword>
<dbReference type="InterPro" id="IPR011545">
    <property type="entry name" value="DEAD/DEAH_box_helicase_dom"/>
</dbReference>
<reference evidence="18" key="1">
    <citation type="submission" date="2023-06" db="EMBL/GenBank/DDBJ databases">
        <title>Reference genome for the Northern bat (Eptesicus nilssonii), a most northern bat species.</title>
        <authorList>
            <person name="Laine V.N."/>
            <person name="Pulliainen A.T."/>
            <person name="Lilley T.M."/>
        </authorList>
    </citation>
    <scope>NUCLEOTIDE SEQUENCE</scope>
    <source>
        <strain evidence="18">BLF_Eptnil</strain>
        <tissue evidence="18">Kidney</tissue>
    </source>
</reference>
<dbReference type="Pfam" id="PF00270">
    <property type="entry name" value="DEAD"/>
    <property type="match status" value="1"/>
</dbReference>
<dbReference type="GO" id="GO:0016787">
    <property type="term" value="F:hydrolase activity"/>
    <property type="evidence" value="ECO:0007669"/>
    <property type="project" value="UniProtKB-KW"/>
</dbReference>
<dbReference type="AlphaFoldDB" id="A0AA40IAG3"/>
<feature type="domain" description="DEAD-box RNA helicase Q" evidence="17">
    <location>
        <begin position="289"/>
        <end position="317"/>
    </location>
</feature>
<dbReference type="PROSITE" id="PS00039">
    <property type="entry name" value="DEAD_ATP_HELICASE"/>
    <property type="match status" value="1"/>
</dbReference>
<evidence type="ECO:0000256" key="5">
    <source>
        <dbReference type="ARBA" id="ARBA00022806"/>
    </source>
</evidence>
<dbReference type="FunFam" id="3.40.50.300:FF:000008">
    <property type="entry name" value="ATP-dependent RNA helicase RhlB"/>
    <property type="match status" value="1"/>
</dbReference>
<evidence type="ECO:0000256" key="11">
    <source>
        <dbReference type="ARBA" id="ARBA00081176"/>
    </source>
</evidence>
<dbReference type="PROSITE" id="PS51192">
    <property type="entry name" value="HELICASE_ATP_BIND_1"/>
    <property type="match status" value="1"/>
</dbReference>
<evidence type="ECO:0000259" key="17">
    <source>
        <dbReference type="PROSITE" id="PS51195"/>
    </source>
</evidence>
<dbReference type="Gene3D" id="3.40.50.300">
    <property type="entry name" value="P-loop containing nucleotide triphosphate hydrolases"/>
    <property type="match status" value="2"/>
</dbReference>
<feature type="short sequence motif" description="Q motif" evidence="12">
    <location>
        <begin position="289"/>
        <end position="317"/>
    </location>
</feature>
<dbReference type="PANTHER" id="PTHR47958">
    <property type="entry name" value="ATP-DEPENDENT RNA HELICASE DBP3"/>
    <property type="match status" value="1"/>
</dbReference>
<comment type="subunit">
    <text evidence="10">Found in a mRNP complex, at least composed of TDRD1, TDRD6, TDRD7 and DDX4. Interacts with RANBP9. Interacts with RANBP10. Interacts with PIWIL2 and MAEL. Interacts with BMAL1 and CLOCK. Interacts with Tex19.1 and, probably, Tex19.2. Interacts with RBM46.</text>
</comment>